<dbReference type="InterPro" id="IPR001789">
    <property type="entry name" value="Sig_transdc_resp-reg_receiver"/>
</dbReference>
<dbReference type="Proteomes" id="UP000001302">
    <property type="component" value="Chromosome"/>
</dbReference>
<dbReference type="AlphaFoldDB" id="E0TFW8"/>
<protein>
    <submittedName>
        <fullName evidence="6">Two Component Transcriptional Regulator, LuxR family protein</fullName>
    </submittedName>
</protein>
<dbReference type="CDD" id="cd17535">
    <property type="entry name" value="REC_NarL-like"/>
    <property type="match status" value="1"/>
</dbReference>
<dbReference type="RefSeq" id="WP_013300541.1">
    <property type="nucleotide sequence ID" value="NC_014414.1"/>
</dbReference>
<dbReference type="PROSITE" id="PS50110">
    <property type="entry name" value="RESPONSE_REGULATORY"/>
    <property type="match status" value="1"/>
</dbReference>
<dbReference type="EMBL" id="CP002156">
    <property type="protein sequence ID" value="ADM09567.1"/>
    <property type="molecule type" value="Genomic_DNA"/>
</dbReference>
<dbReference type="Pfam" id="PF00072">
    <property type="entry name" value="Response_reg"/>
    <property type="match status" value="1"/>
</dbReference>
<reference evidence="7" key="1">
    <citation type="submission" date="2010-08" db="EMBL/GenBank/DDBJ databases">
        <title>Genome sequence of Parvularcula bermudensis HTCC2503.</title>
        <authorList>
            <person name="Kang D.-M."/>
            <person name="Oh H.-M."/>
            <person name="Cho J.-C."/>
        </authorList>
    </citation>
    <scope>NUCLEOTIDE SEQUENCE [LARGE SCALE GENOMIC DNA]</scope>
    <source>
        <strain evidence="7">ATCC BAA-594 / HTCC2503 / KCTC 12087</strain>
    </source>
</reference>
<evidence type="ECO:0000259" key="4">
    <source>
        <dbReference type="PROSITE" id="PS50043"/>
    </source>
</evidence>
<evidence type="ECO:0000256" key="3">
    <source>
        <dbReference type="PROSITE-ProRule" id="PRU00169"/>
    </source>
</evidence>
<dbReference type="PRINTS" id="PR00038">
    <property type="entry name" value="HTHLUXR"/>
</dbReference>
<feature type="domain" description="HTH luxR-type" evidence="4">
    <location>
        <begin position="154"/>
        <end position="219"/>
    </location>
</feature>
<dbReference type="PANTHER" id="PTHR45566">
    <property type="entry name" value="HTH-TYPE TRANSCRIPTIONAL REGULATOR YHJB-RELATED"/>
    <property type="match status" value="1"/>
</dbReference>
<dbReference type="SUPFAM" id="SSF52172">
    <property type="entry name" value="CheY-like"/>
    <property type="match status" value="1"/>
</dbReference>
<evidence type="ECO:0000313" key="6">
    <source>
        <dbReference type="EMBL" id="ADM09567.1"/>
    </source>
</evidence>
<feature type="modified residue" description="4-aspartylphosphate" evidence="3">
    <location>
        <position position="57"/>
    </location>
</feature>
<evidence type="ECO:0000313" key="7">
    <source>
        <dbReference type="Proteomes" id="UP000001302"/>
    </source>
</evidence>
<dbReference type="GO" id="GO:0006355">
    <property type="term" value="P:regulation of DNA-templated transcription"/>
    <property type="evidence" value="ECO:0007669"/>
    <property type="project" value="InterPro"/>
</dbReference>
<dbReference type="STRING" id="314260.PB2503_07549"/>
<name>E0TFW8_PARBH</name>
<accession>E0TFW8</accession>
<dbReference type="InterPro" id="IPR058245">
    <property type="entry name" value="NreC/VraR/RcsB-like_REC"/>
</dbReference>
<dbReference type="PANTHER" id="PTHR45566:SF1">
    <property type="entry name" value="HTH-TYPE TRANSCRIPTIONAL REGULATOR YHJB-RELATED"/>
    <property type="match status" value="1"/>
</dbReference>
<dbReference type="Pfam" id="PF00196">
    <property type="entry name" value="GerE"/>
    <property type="match status" value="1"/>
</dbReference>
<organism evidence="6 7">
    <name type="scientific">Parvularcula bermudensis (strain ATCC BAA-594 / HTCC2503 / KCTC 12087)</name>
    <dbReference type="NCBI Taxonomy" id="314260"/>
    <lineage>
        <taxon>Bacteria</taxon>
        <taxon>Pseudomonadati</taxon>
        <taxon>Pseudomonadota</taxon>
        <taxon>Alphaproteobacteria</taxon>
        <taxon>Parvularculales</taxon>
        <taxon>Parvularculaceae</taxon>
        <taxon>Parvularcula</taxon>
    </lineage>
</organism>
<dbReference type="InterPro" id="IPR016032">
    <property type="entry name" value="Sig_transdc_resp-reg_C-effctor"/>
</dbReference>
<dbReference type="InterPro" id="IPR051015">
    <property type="entry name" value="EvgA-like"/>
</dbReference>
<dbReference type="GO" id="GO:0003677">
    <property type="term" value="F:DNA binding"/>
    <property type="evidence" value="ECO:0007669"/>
    <property type="project" value="UniProtKB-KW"/>
</dbReference>
<keyword evidence="2" id="KW-0238">DNA-binding</keyword>
<dbReference type="KEGG" id="pbr:PB2503_07549"/>
<dbReference type="HOGENOM" id="CLU_000445_90_8_5"/>
<dbReference type="eggNOG" id="COG2197">
    <property type="taxonomic scope" value="Bacteria"/>
</dbReference>
<dbReference type="SMART" id="SM00448">
    <property type="entry name" value="REC"/>
    <property type="match status" value="1"/>
</dbReference>
<evidence type="ECO:0000259" key="5">
    <source>
        <dbReference type="PROSITE" id="PS50110"/>
    </source>
</evidence>
<dbReference type="Gene3D" id="3.40.50.2300">
    <property type="match status" value="1"/>
</dbReference>
<dbReference type="InterPro" id="IPR000792">
    <property type="entry name" value="Tscrpt_reg_LuxR_C"/>
</dbReference>
<dbReference type="SMART" id="SM00421">
    <property type="entry name" value="HTH_LUXR"/>
    <property type="match status" value="1"/>
</dbReference>
<proteinExistence type="predicted"/>
<dbReference type="OrthoDB" id="9805444at2"/>
<keyword evidence="7" id="KW-1185">Reference proteome</keyword>
<dbReference type="PROSITE" id="PS50043">
    <property type="entry name" value="HTH_LUXR_2"/>
    <property type="match status" value="1"/>
</dbReference>
<reference evidence="6 7" key="2">
    <citation type="journal article" date="2011" name="J. Bacteriol.">
        <title>Complete genome sequence of strain HTCC2503T of Parvularcula bermudensis, the type species of the order "Parvularculales" in the class Alphaproteobacteria.</title>
        <authorList>
            <person name="Oh H.M."/>
            <person name="Kang I."/>
            <person name="Vergin K.L."/>
            <person name="Kang D."/>
            <person name="Rhee K.H."/>
            <person name="Giovannoni S.J."/>
            <person name="Cho J.C."/>
        </authorList>
    </citation>
    <scope>NUCLEOTIDE SEQUENCE [LARGE SCALE GENOMIC DNA]</scope>
    <source>
        <strain evidence="7">ATCC BAA-594 / HTCC2503 / KCTC 12087</strain>
    </source>
</reference>
<dbReference type="InterPro" id="IPR011006">
    <property type="entry name" value="CheY-like_superfamily"/>
</dbReference>
<keyword evidence="1 3" id="KW-0597">Phosphoprotein</keyword>
<feature type="domain" description="Response regulatory" evidence="5">
    <location>
        <begin position="5"/>
        <end position="122"/>
    </location>
</feature>
<dbReference type="GO" id="GO:0000160">
    <property type="term" value="P:phosphorelay signal transduction system"/>
    <property type="evidence" value="ECO:0007669"/>
    <property type="project" value="InterPro"/>
</dbReference>
<evidence type="ECO:0000256" key="1">
    <source>
        <dbReference type="ARBA" id="ARBA00022553"/>
    </source>
</evidence>
<evidence type="ECO:0000256" key="2">
    <source>
        <dbReference type="ARBA" id="ARBA00023125"/>
    </source>
</evidence>
<gene>
    <name evidence="6" type="ordered locus">PB2503_07549</name>
</gene>
<dbReference type="CDD" id="cd06170">
    <property type="entry name" value="LuxR_C_like"/>
    <property type="match status" value="1"/>
</dbReference>
<sequence>MRSLKVLVADDHWVARASIISLLPQLAEAVTTAEAVSAETIIEKIETEGPFDLVILDLNMPQTDPWETIFQIRSRMDSVPIMIMSVSERREDVLGCLEHGAVGYVPKTAEPEAIVRSMKRVLAGEVTLPLRILQTESGEPHASVISDDRSFALACAAYEKLTPRQKEIFIQLGEEASNQEIADNLGLSINTVRVHIQSIATKLNERNRTKIAALALRIGRRVAQAA</sequence>
<dbReference type="SUPFAM" id="SSF46894">
    <property type="entry name" value="C-terminal effector domain of the bipartite response regulators"/>
    <property type="match status" value="1"/>
</dbReference>